<evidence type="ECO:0000313" key="1">
    <source>
        <dbReference type="EMBL" id="KAJ7562539.1"/>
    </source>
</evidence>
<organism evidence="1 2">
    <name type="scientific">Diphasiastrum complanatum</name>
    <name type="common">Issler's clubmoss</name>
    <name type="synonym">Lycopodium complanatum</name>
    <dbReference type="NCBI Taxonomy" id="34168"/>
    <lineage>
        <taxon>Eukaryota</taxon>
        <taxon>Viridiplantae</taxon>
        <taxon>Streptophyta</taxon>
        <taxon>Embryophyta</taxon>
        <taxon>Tracheophyta</taxon>
        <taxon>Lycopodiopsida</taxon>
        <taxon>Lycopodiales</taxon>
        <taxon>Lycopodiaceae</taxon>
        <taxon>Lycopodioideae</taxon>
        <taxon>Diphasiastrum</taxon>
    </lineage>
</organism>
<dbReference type="EMBL" id="CM055094">
    <property type="protein sequence ID" value="KAJ7562539.1"/>
    <property type="molecule type" value="Genomic_DNA"/>
</dbReference>
<evidence type="ECO:0000313" key="2">
    <source>
        <dbReference type="Proteomes" id="UP001162992"/>
    </source>
</evidence>
<gene>
    <name evidence="1" type="ORF">O6H91_03G073500</name>
</gene>
<accession>A0ACC2E7S8</accession>
<comment type="caution">
    <text evidence="1">The sequence shown here is derived from an EMBL/GenBank/DDBJ whole genome shotgun (WGS) entry which is preliminary data.</text>
</comment>
<protein>
    <submittedName>
        <fullName evidence="1">Uncharacterized protein</fullName>
    </submittedName>
</protein>
<proteinExistence type="predicted"/>
<keyword evidence="2" id="KW-1185">Reference proteome</keyword>
<sequence length="226" mass="25514">MSSGSANQACAACKFQRRRCCADCPLARYFPADQNQRFMNCKRVFGVSNMIRFLREAQPANQDDIMKSFIYEADAREKDSVYGCLGIVNRLKENVAKLTEELLLAREQLQFLQHQHATTLYQQHLAQALEVAAVPTTSQPPQVVSPSASSYQYVHPNSHLNSDAAMKYYTSPAAFDSMHDYSISKQPYEARFSVEMPLNAVDMVNQVSEHELKSAASLFRLTSTQR</sequence>
<reference evidence="2" key="1">
    <citation type="journal article" date="2024" name="Proc. Natl. Acad. Sci. U.S.A.">
        <title>Extraordinary preservation of gene collinearity over three hundred million years revealed in homosporous lycophytes.</title>
        <authorList>
            <person name="Li C."/>
            <person name="Wickell D."/>
            <person name="Kuo L.Y."/>
            <person name="Chen X."/>
            <person name="Nie B."/>
            <person name="Liao X."/>
            <person name="Peng D."/>
            <person name="Ji J."/>
            <person name="Jenkins J."/>
            <person name="Williams M."/>
            <person name="Shu S."/>
            <person name="Plott C."/>
            <person name="Barry K."/>
            <person name="Rajasekar S."/>
            <person name="Grimwood J."/>
            <person name="Han X."/>
            <person name="Sun S."/>
            <person name="Hou Z."/>
            <person name="He W."/>
            <person name="Dai G."/>
            <person name="Sun C."/>
            <person name="Schmutz J."/>
            <person name="Leebens-Mack J.H."/>
            <person name="Li F.W."/>
            <person name="Wang L."/>
        </authorList>
    </citation>
    <scope>NUCLEOTIDE SEQUENCE [LARGE SCALE GENOMIC DNA]</scope>
    <source>
        <strain evidence="2">cv. PW_Plant_1</strain>
    </source>
</reference>
<name>A0ACC2E7S8_DIPCM</name>
<dbReference type="Proteomes" id="UP001162992">
    <property type="component" value="Chromosome 3"/>
</dbReference>